<keyword evidence="5 7" id="KW-0456">Lyase</keyword>
<evidence type="ECO:0000256" key="5">
    <source>
        <dbReference type="ARBA" id="ARBA00023239"/>
    </source>
</evidence>
<dbReference type="PANTHER" id="PTHR30518">
    <property type="entry name" value="ENDOLYTIC MUREIN TRANSGLYCOSYLASE"/>
    <property type="match status" value="1"/>
</dbReference>
<dbReference type="InterPro" id="IPR003770">
    <property type="entry name" value="MLTG-like"/>
</dbReference>
<keyword evidence="9" id="KW-1185">Reference proteome</keyword>
<keyword evidence="2 7" id="KW-0812">Transmembrane</keyword>
<evidence type="ECO:0000256" key="6">
    <source>
        <dbReference type="ARBA" id="ARBA00023316"/>
    </source>
</evidence>
<dbReference type="EC" id="4.2.2.29" evidence="7"/>
<proteinExistence type="inferred from homology"/>
<dbReference type="EMBL" id="CP132507">
    <property type="protein sequence ID" value="WNO03647.1"/>
    <property type="molecule type" value="Genomic_DNA"/>
</dbReference>
<evidence type="ECO:0000313" key="9">
    <source>
        <dbReference type="Proteomes" id="UP001302257"/>
    </source>
</evidence>
<accession>A0ABZ0AY28</accession>
<feature type="site" description="Important for catalytic activity" evidence="7">
    <location>
        <position position="222"/>
    </location>
</feature>
<evidence type="ECO:0000256" key="1">
    <source>
        <dbReference type="ARBA" id="ARBA00022475"/>
    </source>
</evidence>
<keyword evidence="7" id="KW-0997">Cell inner membrane</keyword>
<comment type="function">
    <text evidence="7">Functions as a peptidoglycan terminase that cleaves nascent peptidoglycan strands endolytically to terminate their elongation.</text>
</comment>
<keyword evidence="3 7" id="KW-1133">Transmembrane helix</keyword>
<keyword evidence="1 7" id="KW-1003">Cell membrane</keyword>
<dbReference type="Gene3D" id="3.30.1490.480">
    <property type="entry name" value="Endolytic murein transglycosylase"/>
    <property type="match status" value="1"/>
</dbReference>
<comment type="similarity">
    <text evidence="7">Belongs to the transglycosylase MltG family.</text>
</comment>
<keyword evidence="4 7" id="KW-0472">Membrane</keyword>
<comment type="catalytic activity">
    <reaction evidence="7">
        <text>a peptidoglycan chain = a peptidoglycan chain with N-acetyl-1,6-anhydromuramyl-[peptide] at the reducing end + a peptidoglycan chain with N-acetylglucosamine at the non-reducing end.</text>
        <dbReference type="EC" id="4.2.2.29"/>
    </reaction>
</comment>
<dbReference type="NCBIfam" id="TIGR00247">
    <property type="entry name" value="endolytic transglycosylase MltG"/>
    <property type="match status" value="1"/>
</dbReference>
<dbReference type="CDD" id="cd08010">
    <property type="entry name" value="MltG_like"/>
    <property type="match status" value="1"/>
</dbReference>
<protein>
    <recommendedName>
        <fullName evidence="7">Endolytic murein transglycosylase</fullName>
        <ecNumber evidence="7">4.2.2.29</ecNumber>
    </recommendedName>
    <alternativeName>
        <fullName evidence="7">Peptidoglycan lytic transglycosylase</fullName>
    </alternativeName>
    <alternativeName>
        <fullName evidence="7">Peptidoglycan polymerization terminase</fullName>
    </alternativeName>
</protein>
<sequence length="338" mass="37172">MIPRFILTESRAVRFLIAVVLAVAALFAAGFAWVHAPLAQSAASVDLNIEPGSSPRDVARLVAAAGVKVQPDLLYWWFRISGKSRNIRAGSYELPEGTTPMTLLQKVVQGDEALRSVTLVEGWTFRQARQALAKAEGLRPDSKTMSDESVMEALDRSGQHPEGRFFPDTYTYSKGSSDLAVLRRAMRSMDQHLEAAWKLRTPSLALQSPDQALVLASIIEKETGRTADQGLISAVFNNRLQIGMRLQTDPTVIYGLGDKFDGNLRRTDLQNDSPYNTYTRNGLPPTPISLPGRSALLAAVNPQSSKALYFVARGDGSSHFSNTLDEHNRAVDKYQRGR</sequence>
<reference evidence="8 9" key="1">
    <citation type="submission" date="2023-08" db="EMBL/GenBank/DDBJ databases">
        <title>Rhodoferax potami sp. nov. and Rhodoferax mekongensis sp. nov., isolated from the Mekong River in Thailand.</title>
        <authorList>
            <person name="Kitikhun S."/>
            <person name="Charoenyingcharoen P."/>
            <person name="Siriarchawattana P."/>
            <person name="Likhitrattanapisal S."/>
            <person name="Nilsakha T."/>
            <person name="Chanpet A."/>
            <person name="Rattanawaree P."/>
            <person name="Ingsriswang S."/>
        </authorList>
    </citation>
    <scope>NUCLEOTIDE SEQUENCE [LARGE SCALE GENOMIC DNA]</scope>
    <source>
        <strain evidence="8 9">TBRC 17307</strain>
    </source>
</reference>
<dbReference type="RefSeq" id="WP_313866534.1">
    <property type="nucleotide sequence ID" value="NZ_CP132507.1"/>
</dbReference>
<evidence type="ECO:0000256" key="2">
    <source>
        <dbReference type="ARBA" id="ARBA00022692"/>
    </source>
</evidence>
<comment type="subcellular location">
    <subcellularLocation>
        <location evidence="7">Cell inner membrane</location>
        <topology evidence="7">Single-pass membrane protein</topology>
    </subcellularLocation>
</comment>
<evidence type="ECO:0000256" key="7">
    <source>
        <dbReference type="HAMAP-Rule" id="MF_02065"/>
    </source>
</evidence>
<dbReference type="Pfam" id="PF02618">
    <property type="entry name" value="YceG"/>
    <property type="match status" value="1"/>
</dbReference>
<gene>
    <name evidence="7 8" type="primary">mltG</name>
    <name evidence="8" type="ORF">RAN89_12045</name>
</gene>
<dbReference type="PANTHER" id="PTHR30518:SF2">
    <property type="entry name" value="ENDOLYTIC MUREIN TRANSGLYCOSYLASE"/>
    <property type="match status" value="1"/>
</dbReference>
<name>A0ABZ0AY28_9BURK</name>
<evidence type="ECO:0000256" key="4">
    <source>
        <dbReference type="ARBA" id="ARBA00023136"/>
    </source>
</evidence>
<dbReference type="Proteomes" id="UP001302257">
    <property type="component" value="Chromosome"/>
</dbReference>
<organism evidence="8 9">
    <name type="scientific">Rhodoferax mekongensis</name>
    <dbReference type="NCBI Taxonomy" id="3068341"/>
    <lineage>
        <taxon>Bacteria</taxon>
        <taxon>Pseudomonadati</taxon>
        <taxon>Pseudomonadota</taxon>
        <taxon>Betaproteobacteria</taxon>
        <taxon>Burkholderiales</taxon>
        <taxon>Comamonadaceae</taxon>
        <taxon>Rhodoferax</taxon>
    </lineage>
</organism>
<keyword evidence="6 7" id="KW-0961">Cell wall biogenesis/degradation</keyword>
<evidence type="ECO:0000313" key="8">
    <source>
        <dbReference type="EMBL" id="WNO03647.1"/>
    </source>
</evidence>
<feature type="transmembrane region" description="Helical" evidence="7">
    <location>
        <begin position="12"/>
        <end position="34"/>
    </location>
</feature>
<evidence type="ECO:0000256" key="3">
    <source>
        <dbReference type="ARBA" id="ARBA00022989"/>
    </source>
</evidence>
<dbReference type="Gene3D" id="3.30.160.60">
    <property type="entry name" value="Classic Zinc Finger"/>
    <property type="match status" value="1"/>
</dbReference>
<dbReference type="HAMAP" id="MF_02065">
    <property type="entry name" value="MltG"/>
    <property type="match status" value="1"/>
</dbReference>